<dbReference type="SUPFAM" id="SSF54001">
    <property type="entry name" value="Cysteine proteinases"/>
    <property type="match status" value="1"/>
</dbReference>
<dbReference type="Proteomes" id="UP000092460">
    <property type="component" value="Unassembled WGS sequence"/>
</dbReference>
<keyword evidence="2" id="KW-1185">Reference proteome</keyword>
<dbReference type="InterPro" id="IPR038765">
    <property type="entry name" value="Papain-like_cys_pep_sf"/>
</dbReference>
<reference evidence="2" key="1">
    <citation type="submission" date="2015-01" db="EMBL/GenBank/DDBJ databases">
        <authorList>
            <person name="Aksoy S."/>
            <person name="Warren W."/>
            <person name="Wilson R.K."/>
        </authorList>
    </citation>
    <scope>NUCLEOTIDE SEQUENCE [LARGE SCALE GENOMIC DNA]</scope>
    <source>
        <strain evidence="2">IAEA</strain>
    </source>
</reference>
<protein>
    <submittedName>
        <fullName evidence="1">Uncharacterized protein</fullName>
    </submittedName>
</protein>
<proteinExistence type="predicted"/>
<dbReference type="VEuPathDB" id="VectorBase:GPPI027487"/>
<dbReference type="EMBL" id="JXJN01012925">
    <property type="status" value="NOT_ANNOTATED_CDS"/>
    <property type="molecule type" value="Genomic_DNA"/>
</dbReference>
<evidence type="ECO:0000313" key="2">
    <source>
        <dbReference type="Proteomes" id="UP000092460"/>
    </source>
</evidence>
<organism evidence="1 2">
    <name type="scientific">Glossina palpalis gambiensis</name>
    <dbReference type="NCBI Taxonomy" id="67801"/>
    <lineage>
        <taxon>Eukaryota</taxon>
        <taxon>Metazoa</taxon>
        <taxon>Ecdysozoa</taxon>
        <taxon>Arthropoda</taxon>
        <taxon>Hexapoda</taxon>
        <taxon>Insecta</taxon>
        <taxon>Pterygota</taxon>
        <taxon>Neoptera</taxon>
        <taxon>Endopterygota</taxon>
        <taxon>Diptera</taxon>
        <taxon>Brachycera</taxon>
        <taxon>Muscomorpha</taxon>
        <taxon>Hippoboscoidea</taxon>
        <taxon>Glossinidae</taxon>
        <taxon>Glossina</taxon>
    </lineage>
</organism>
<name>A0A1B0BEL3_9MUSC</name>
<accession>A0A1B0BEL3</accession>
<evidence type="ECO:0000313" key="1">
    <source>
        <dbReference type="EnsemblMetazoa" id="GPPI027487-PA"/>
    </source>
</evidence>
<sequence>MELSDLFCLENKQELYNNVLELYIHILIYEHQINNIYCLSCQEGDLLFFGDSIHINEKHFTFAYINNAFNTFTYVDPIGNEESILSQLF</sequence>
<reference evidence="1" key="2">
    <citation type="submission" date="2020-05" db="UniProtKB">
        <authorList>
            <consortium name="EnsemblMetazoa"/>
        </authorList>
    </citation>
    <scope>IDENTIFICATION</scope>
    <source>
        <strain evidence="1">IAEA</strain>
    </source>
</reference>
<dbReference type="EnsemblMetazoa" id="GPPI027487-RA">
    <property type="protein sequence ID" value="GPPI027487-PA"/>
    <property type="gene ID" value="GPPI027487"/>
</dbReference>
<dbReference type="AlphaFoldDB" id="A0A1B0BEL3"/>